<feature type="compositionally biased region" description="Acidic residues" evidence="1">
    <location>
        <begin position="20"/>
        <end position="29"/>
    </location>
</feature>
<accession>A0A7M5XHL3</accession>
<evidence type="ECO:0000256" key="1">
    <source>
        <dbReference type="SAM" id="MobiDB-lite"/>
    </source>
</evidence>
<feature type="compositionally biased region" description="Polar residues" evidence="1">
    <location>
        <begin position="1"/>
        <end position="10"/>
    </location>
</feature>
<protein>
    <submittedName>
        <fullName evidence="2">Uncharacterized protein</fullName>
    </submittedName>
</protein>
<proteinExistence type="predicted"/>
<reference evidence="2" key="1">
    <citation type="submission" date="2021-01" db="UniProtKB">
        <authorList>
            <consortium name="EnsemblMetazoa"/>
        </authorList>
    </citation>
    <scope>IDENTIFICATION</scope>
</reference>
<sequence>QTNTAINSSKESTQETQDTSIEEEEEEEDKSLNTSRRKGRKKGSKKTQEENDLSFSLRAVLKTLGQGRVWREAVSKSKWNTTEIQEWSSSHVVNDMKNNMSIREIEDRVNLTMNNHRNHLSTLAKKKRGTEVSTTFKKTKSLPANFNLKTGYKVYVVHRAYVRAKKVGKALVLESTDDMYKLYLNSQYDTKTLIELPKHQENLVANFHQLKLGNIFWIKKCDTSPVTQKKPTTKPTIPR</sequence>
<dbReference type="AlphaFoldDB" id="A0A7M5XHL3"/>
<organism evidence="2 3">
    <name type="scientific">Clytia hemisphaerica</name>
    <dbReference type="NCBI Taxonomy" id="252671"/>
    <lineage>
        <taxon>Eukaryota</taxon>
        <taxon>Metazoa</taxon>
        <taxon>Cnidaria</taxon>
        <taxon>Hydrozoa</taxon>
        <taxon>Hydroidolina</taxon>
        <taxon>Leptothecata</taxon>
        <taxon>Obeliida</taxon>
        <taxon>Clytiidae</taxon>
        <taxon>Clytia</taxon>
    </lineage>
</organism>
<feature type="region of interest" description="Disordered" evidence="1">
    <location>
        <begin position="1"/>
        <end position="51"/>
    </location>
</feature>
<evidence type="ECO:0000313" key="3">
    <source>
        <dbReference type="Proteomes" id="UP000594262"/>
    </source>
</evidence>
<dbReference type="Proteomes" id="UP000594262">
    <property type="component" value="Unplaced"/>
</dbReference>
<name>A0A7M5XHL3_9CNID</name>
<evidence type="ECO:0000313" key="2">
    <source>
        <dbReference type="EnsemblMetazoa" id="CLYHEMP023052.1"/>
    </source>
</evidence>
<feature type="compositionally biased region" description="Basic residues" evidence="1">
    <location>
        <begin position="35"/>
        <end position="45"/>
    </location>
</feature>
<dbReference type="EnsemblMetazoa" id="CLYHEMT023052.1">
    <property type="protein sequence ID" value="CLYHEMP023052.1"/>
    <property type="gene ID" value="CLYHEMG023052"/>
</dbReference>
<keyword evidence="3" id="KW-1185">Reference proteome</keyword>